<dbReference type="STRING" id="446466.Cfla_1214"/>
<gene>
    <name evidence="7" type="ordered locus">Cfla_1214</name>
</gene>
<dbReference type="SUPFAM" id="SSF52743">
    <property type="entry name" value="Subtilisin-like"/>
    <property type="match status" value="1"/>
</dbReference>
<protein>
    <submittedName>
        <fullName evidence="7">Peptidase S8 and S53 subtilisin kexin sedolisin</fullName>
    </submittedName>
</protein>
<evidence type="ECO:0000256" key="5">
    <source>
        <dbReference type="PROSITE-ProRule" id="PRU01240"/>
    </source>
</evidence>
<evidence type="ECO:0000256" key="3">
    <source>
        <dbReference type="ARBA" id="ARBA00022801"/>
    </source>
</evidence>
<dbReference type="InterPro" id="IPR023828">
    <property type="entry name" value="Peptidase_S8_Ser-AS"/>
</dbReference>
<dbReference type="GO" id="GO:0005975">
    <property type="term" value="P:carbohydrate metabolic process"/>
    <property type="evidence" value="ECO:0007669"/>
    <property type="project" value="UniProtKB-ARBA"/>
</dbReference>
<dbReference type="eggNOG" id="COG1404">
    <property type="taxonomic scope" value="Bacteria"/>
</dbReference>
<name>D5UBM1_CELFN</name>
<feature type="domain" description="Peptidase S8/S53" evidence="6">
    <location>
        <begin position="199"/>
        <end position="425"/>
    </location>
</feature>
<evidence type="ECO:0000256" key="1">
    <source>
        <dbReference type="ARBA" id="ARBA00011073"/>
    </source>
</evidence>
<dbReference type="GO" id="GO:0004252">
    <property type="term" value="F:serine-type endopeptidase activity"/>
    <property type="evidence" value="ECO:0007669"/>
    <property type="project" value="InterPro"/>
</dbReference>
<comment type="caution">
    <text evidence="5">Lacks conserved residue(s) required for the propagation of feature annotation.</text>
</comment>
<dbReference type="InterPro" id="IPR050131">
    <property type="entry name" value="Peptidase_S8_subtilisin-like"/>
</dbReference>
<dbReference type="Gene3D" id="3.40.50.200">
    <property type="entry name" value="Peptidase S8/S53 domain"/>
    <property type="match status" value="1"/>
</dbReference>
<evidence type="ECO:0000313" key="8">
    <source>
        <dbReference type="Proteomes" id="UP000000849"/>
    </source>
</evidence>
<keyword evidence="2" id="KW-0645">Protease</keyword>
<organism evidence="7 8">
    <name type="scientific">Cellulomonas flavigena (strain ATCC 482 / DSM 20109 / BCRC 11376 / JCM 18109 / NBRC 3775 / NCIMB 8073 / NRS 134)</name>
    <dbReference type="NCBI Taxonomy" id="446466"/>
    <lineage>
        <taxon>Bacteria</taxon>
        <taxon>Bacillati</taxon>
        <taxon>Actinomycetota</taxon>
        <taxon>Actinomycetes</taxon>
        <taxon>Micrococcales</taxon>
        <taxon>Cellulomonadaceae</taxon>
        <taxon>Cellulomonas</taxon>
    </lineage>
</organism>
<accession>D5UBM1</accession>
<dbReference type="InterPro" id="IPR013783">
    <property type="entry name" value="Ig-like_fold"/>
</dbReference>
<evidence type="ECO:0000313" key="7">
    <source>
        <dbReference type="EMBL" id="ADG74116.1"/>
    </source>
</evidence>
<dbReference type="RefSeq" id="WP_013116450.1">
    <property type="nucleotide sequence ID" value="NC_014151.1"/>
</dbReference>
<sequence>MSTTSDIADRPAVRPVFRPRVVVRLHDWVDVPYEDDVQRVLVEKFGPGPLGDVVDELRFERLYTAVAPEKLDRLVAEAGARDPGFEPRRLTRWFTVDTPRHLGAAELTKLLLAWDVVETAHPDAPAVDPLVDATNDPRAVNQGYLDPAPTGIDAEFAWTVPGGAGAGQRVVDLEQGWTLDHEDLAGHGASLLFGTLQNGSRPHGTAVLGELCAVDNTLGGVGIAPEIASVDVTSHSGSLANVPDAIVAALDSMQPGDVLLLEVQTVTPAAPVFGAPVELIEESFEAIRLASALGVVVVEAAGNGANDLDDVVDAAGRRVLAPAHPDFRDSGAIVVGAASSTVPHARMGFSSFGARVDCFAWGENVDTTSSTAAGATTLYTTGFSGTSSASPIVAGAALSVQGVAQAAGGGRLSPAQVRAVLSDPATGTASVSPASDLIGVMPNLRAIIEDVLDIGLEDVYLRDNATDTGAPHTGSISTSPDVILRPDVVADPQATYGEGSGTENSMTLGYEATAGQDNHVYVRVRNRGAAPAGPTTVHVYWSEVGTLITPDQWQLVGSTTLPSVPVGDVLTVADAITWAAADVPAPGHYCFVAIAETAQDPAPPLASLVDWDNFRAFIHHNNNVTWRNFNVVPTPGPDDPAVLPFHVAGALDRRVPMLVDVTARLPRGARLWLDAPDFLLKEAGLPVEQGEPVGDGLVRVPLRPQGRQTIAGFVFPARLRLGLRLVVALPEEAREQTGYQVTVRQAALDRTRAGEQESELGRVTWYLAGPEFYERRTAREQAGLA</sequence>
<dbReference type="Pfam" id="PF00082">
    <property type="entry name" value="Peptidase_S8"/>
    <property type="match status" value="1"/>
</dbReference>
<evidence type="ECO:0000259" key="6">
    <source>
        <dbReference type="Pfam" id="PF00082"/>
    </source>
</evidence>
<evidence type="ECO:0000256" key="2">
    <source>
        <dbReference type="ARBA" id="ARBA00022670"/>
    </source>
</evidence>
<dbReference type="KEGG" id="cfl:Cfla_1214"/>
<reference evidence="7 8" key="1">
    <citation type="journal article" date="2010" name="Stand. Genomic Sci.">
        <title>Complete genome sequence of Cellulomonas flavigena type strain (134).</title>
        <authorList>
            <person name="Abt B."/>
            <person name="Foster B."/>
            <person name="Lapidus A."/>
            <person name="Clum A."/>
            <person name="Sun H."/>
            <person name="Pukall R."/>
            <person name="Lucas S."/>
            <person name="Glavina Del Rio T."/>
            <person name="Nolan M."/>
            <person name="Tice H."/>
            <person name="Cheng J.F."/>
            <person name="Pitluck S."/>
            <person name="Liolios K."/>
            <person name="Ivanova N."/>
            <person name="Mavromatis K."/>
            <person name="Ovchinnikova G."/>
            <person name="Pati A."/>
            <person name="Goodwin L."/>
            <person name="Chen A."/>
            <person name="Palaniappan K."/>
            <person name="Land M."/>
            <person name="Hauser L."/>
            <person name="Chang Y.J."/>
            <person name="Jeffries C.D."/>
            <person name="Rohde M."/>
            <person name="Goker M."/>
            <person name="Woyke T."/>
            <person name="Bristow J."/>
            <person name="Eisen J.A."/>
            <person name="Markowitz V."/>
            <person name="Hugenholtz P."/>
            <person name="Kyrpides N.C."/>
            <person name="Klenk H.P."/>
        </authorList>
    </citation>
    <scope>NUCLEOTIDE SEQUENCE [LARGE SCALE GENOMIC DNA]</scope>
    <source>
        <strain evidence="8">ATCC 482 / DSM 20109 / BCRC 11376 / JCM 18109 / NBRC 3775 / NCIMB 8073 / NRS 134</strain>
    </source>
</reference>
<dbReference type="PANTHER" id="PTHR43806:SF11">
    <property type="entry name" value="CEREVISIN-RELATED"/>
    <property type="match status" value="1"/>
</dbReference>
<keyword evidence="3" id="KW-0378">Hydrolase</keyword>
<dbReference type="EMBL" id="CP001964">
    <property type="protein sequence ID" value="ADG74116.1"/>
    <property type="molecule type" value="Genomic_DNA"/>
</dbReference>
<dbReference type="PRINTS" id="PR00723">
    <property type="entry name" value="SUBTILISIN"/>
</dbReference>
<dbReference type="InterPro" id="IPR036852">
    <property type="entry name" value="Peptidase_S8/S53_dom_sf"/>
</dbReference>
<keyword evidence="8" id="KW-1185">Reference proteome</keyword>
<comment type="similarity">
    <text evidence="1 5">Belongs to the peptidase S8 family.</text>
</comment>
<dbReference type="Proteomes" id="UP000000849">
    <property type="component" value="Chromosome"/>
</dbReference>
<dbReference type="CDD" id="cd04843">
    <property type="entry name" value="Peptidases_S8_11"/>
    <property type="match status" value="1"/>
</dbReference>
<dbReference type="PROSITE" id="PS51892">
    <property type="entry name" value="SUBTILASE"/>
    <property type="match status" value="1"/>
</dbReference>
<dbReference type="OrthoDB" id="9790784at2"/>
<dbReference type="AlphaFoldDB" id="D5UBM1"/>
<dbReference type="InterPro" id="IPR000209">
    <property type="entry name" value="Peptidase_S8/S53_dom"/>
</dbReference>
<dbReference type="PROSITE" id="PS00138">
    <property type="entry name" value="SUBTILASE_SER"/>
    <property type="match status" value="1"/>
</dbReference>
<dbReference type="Gene3D" id="2.60.40.10">
    <property type="entry name" value="Immunoglobulins"/>
    <property type="match status" value="1"/>
</dbReference>
<dbReference type="InterPro" id="IPR015500">
    <property type="entry name" value="Peptidase_S8_subtilisin-rel"/>
</dbReference>
<dbReference type="HOGENOM" id="CLU_011779_0_0_11"/>
<dbReference type="InterPro" id="IPR034073">
    <property type="entry name" value="Subtilisin_DY-like_dom"/>
</dbReference>
<evidence type="ECO:0000256" key="4">
    <source>
        <dbReference type="ARBA" id="ARBA00022825"/>
    </source>
</evidence>
<proteinExistence type="inferred from homology"/>
<dbReference type="GO" id="GO:0006508">
    <property type="term" value="P:proteolysis"/>
    <property type="evidence" value="ECO:0007669"/>
    <property type="project" value="UniProtKB-KW"/>
</dbReference>
<keyword evidence="4" id="KW-0720">Serine protease</keyword>
<dbReference type="PANTHER" id="PTHR43806">
    <property type="entry name" value="PEPTIDASE S8"/>
    <property type="match status" value="1"/>
</dbReference>